<dbReference type="GO" id="GO:0004806">
    <property type="term" value="F:triacylglycerol lipase activity"/>
    <property type="evidence" value="ECO:0007669"/>
    <property type="project" value="InterPro"/>
</dbReference>
<organism evidence="3 4">
    <name type="scientific">Oldenlandia corymbosa var. corymbosa</name>
    <dbReference type="NCBI Taxonomy" id="529605"/>
    <lineage>
        <taxon>Eukaryota</taxon>
        <taxon>Viridiplantae</taxon>
        <taxon>Streptophyta</taxon>
        <taxon>Embryophyta</taxon>
        <taxon>Tracheophyta</taxon>
        <taxon>Spermatophyta</taxon>
        <taxon>Magnoliopsida</taxon>
        <taxon>eudicotyledons</taxon>
        <taxon>Gunneridae</taxon>
        <taxon>Pentapetalae</taxon>
        <taxon>asterids</taxon>
        <taxon>lamiids</taxon>
        <taxon>Gentianales</taxon>
        <taxon>Rubiaceae</taxon>
        <taxon>Rubioideae</taxon>
        <taxon>Spermacoceae</taxon>
        <taxon>Hedyotis-Oldenlandia complex</taxon>
        <taxon>Oldenlandia</taxon>
    </lineage>
</organism>
<proteinExistence type="predicted"/>
<evidence type="ECO:0000313" key="4">
    <source>
        <dbReference type="Proteomes" id="UP001161247"/>
    </source>
</evidence>
<dbReference type="AlphaFoldDB" id="A0AAV1DTX2"/>
<keyword evidence="4" id="KW-1185">Reference proteome</keyword>
<dbReference type="PANTHER" id="PTHR46086:SF17">
    <property type="entry name" value="ALPHA_BETA-HYDROLASES SUPERFAMILY PROTEIN"/>
    <property type="match status" value="1"/>
</dbReference>
<dbReference type="GO" id="GO:0006629">
    <property type="term" value="P:lipid metabolic process"/>
    <property type="evidence" value="ECO:0007669"/>
    <property type="project" value="InterPro"/>
</dbReference>
<keyword evidence="1" id="KW-0378">Hydrolase</keyword>
<reference evidence="3" key="1">
    <citation type="submission" date="2023-03" db="EMBL/GenBank/DDBJ databases">
        <authorList>
            <person name="Julca I."/>
        </authorList>
    </citation>
    <scope>NUCLEOTIDE SEQUENCE</scope>
</reference>
<evidence type="ECO:0000259" key="2">
    <source>
        <dbReference type="Pfam" id="PF01764"/>
    </source>
</evidence>
<dbReference type="Proteomes" id="UP001161247">
    <property type="component" value="Chromosome 6"/>
</dbReference>
<evidence type="ECO:0000256" key="1">
    <source>
        <dbReference type="ARBA" id="ARBA00022801"/>
    </source>
</evidence>
<dbReference type="EMBL" id="OX459123">
    <property type="protein sequence ID" value="CAI9110178.1"/>
    <property type="molecule type" value="Genomic_DNA"/>
</dbReference>
<dbReference type="PANTHER" id="PTHR46086">
    <property type="entry name" value="ALPHA/BETA-HYDROLASES SUPERFAMILY PROTEIN"/>
    <property type="match status" value="1"/>
</dbReference>
<dbReference type="SUPFAM" id="SSF53474">
    <property type="entry name" value="alpha/beta-Hydrolases"/>
    <property type="match status" value="1"/>
</dbReference>
<feature type="domain" description="Fungal lipase-type" evidence="2">
    <location>
        <begin position="203"/>
        <end position="361"/>
    </location>
</feature>
<name>A0AAV1DTX2_OLDCO</name>
<sequence>MASSDQASKKYFELKPDVASFQDLIHYLFSGDIESKRFIESLRAKETSLKRRGFIFLSVLVQRALQTVAIPLSTIGSVFEFWLNLLDCNGNFFLFLLNIVRDVGKVKMPAKESTKYLSYLGHLDLRFELDKGIKPGDKRYFAGLSVMASKLAYENNAFCKAVVEDQWKMEFLGTYDFWNEYQERNSTQGLIFHDKSANPDMVIVAFRGTELFNSDDWCTDFDLSWTKFKTMGYVHSGFMKALGLQKDQSWPENVDEKHQLNLAYYSIREKLRKIFQQNSQTRFILTGHSLGGALAVLFPAILALHDETSILERLEAIYTFGQPRVGDEIFGNFVNAQLKQYGVKYYRFVYNYDIVCRLPYDSTTLMFKHFGTCIYYNSLYQGKIVPREPHKNYFSFRAIITRTADCLWEFLRGFLLPRLYGPEYREGLLLLGLRLIGVLLMPGLPAHSIHEYINAIRLGTADLFC</sequence>
<evidence type="ECO:0000313" key="3">
    <source>
        <dbReference type="EMBL" id="CAI9110178.1"/>
    </source>
</evidence>
<dbReference type="Pfam" id="PF01764">
    <property type="entry name" value="Lipase_3"/>
    <property type="match status" value="1"/>
</dbReference>
<protein>
    <submittedName>
        <fullName evidence="3">OLC1v1010158C1</fullName>
    </submittedName>
</protein>
<dbReference type="CDD" id="cd00519">
    <property type="entry name" value="Lipase_3"/>
    <property type="match status" value="1"/>
</dbReference>
<dbReference type="InterPro" id="IPR029058">
    <property type="entry name" value="AB_hydrolase_fold"/>
</dbReference>
<dbReference type="InterPro" id="IPR044819">
    <property type="entry name" value="OBL-like"/>
</dbReference>
<gene>
    <name evidence="3" type="ORF">OLC1_LOCUS17896</name>
</gene>
<accession>A0AAV1DTX2</accession>
<dbReference type="InterPro" id="IPR002921">
    <property type="entry name" value="Fungal_lipase-type"/>
</dbReference>
<dbReference type="Gene3D" id="3.40.50.1820">
    <property type="entry name" value="alpha/beta hydrolase"/>
    <property type="match status" value="1"/>
</dbReference>